<dbReference type="EMBL" id="EQ985311">
    <property type="protein sequence ID" value="EEF23638.1"/>
    <property type="molecule type" value="Genomic_DNA"/>
</dbReference>
<feature type="compositionally biased region" description="Pro residues" evidence="1">
    <location>
        <begin position="125"/>
        <end position="175"/>
    </location>
</feature>
<organism evidence="2 3">
    <name type="scientific">Ricinus communis</name>
    <name type="common">Castor bean</name>
    <dbReference type="NCBI Taxonomy" id="3988"/>
    <lineage>
        <taxon>Eukaryota</taxon>
        <taxon>Viridiplantae</taxon>
        <taxon>Streptophyta</taxon>
        <taxon>Embryophyta</taxon>
        <taxon>Tracheophyta</taxon>
        <taxon>Spermatophyta</taxon>
        <taxon>Magnoliopsida</taxon>
        <taxon>eudicotyledons</taxon>
        <taxon>Gunneridae</taxon>
        <taxon>Pentapetalae</taxon>
        <taxon>rosids</taxon>
        <taxon>fabids</taxon>
        <taxon>Malpighiales</taxon>
        <taxon>Euphorbiaceae</taxon>
        <taxon>Acalyphoideae</taxon>
        <taxon>Acalypheae</taxon>
        <taxon>Ricinus</taxon>
    </lineage>
</organism>
<feature type="region of interest" description="Disordered" evidence="1">
    <location>
        <begin position="1"/>
        <end position="39"/>
    </location>
</feature>
<dbReference type="InParanoid" id="B9TKH6"/>
<dbReference type="AlphaFoldDB" id="B9TKH6"/>
<evidence type="ECO:0000313" key="3">
    <source>
        <dbReference type="Proteomes" id="UP000008311"/>
    </source>
</evidence>
<sequence>RAGLVPRRLRPPQGHCRLQGHAAHHEDGRHHAGRGRVSHRQARTLHRRRQEALLGPRSEAENAGLTPVPACATSLPPDGTAPDFNQPCTRAISLGSRHGACHGNTKAGPACPPLQEQLPMITSVPAPPVTPPIAPPVNPPPTEPLVPPVGDPPPAPAPSPYSDPPIAPPPPPPQG</sequence>
<feature type="non-terminal residue" evidence="2">
    <location>
        <position position="1"/>
    </location>
</feature>
<protein>
    <submittedName>
        <fullName evidence="2">Uncharacterized protein</fullName>
    </submittedName>
</protein>
<evidence type="ECO:0000256" key="1">
    <source>
        <dbReference type="SAM" id="MobiDB-lite"/>
    </source>
</evidence>
<feature type="region of interest" description="Disordered" evidence="1">
    <location>
        <begin position="123"/>
        <end position="175"/>
    </location>
</feature>
<proteinExistence type="predicted"/>
<evidence type="ECO:0000313" key="2">
    <source>
        <dbReference type="EMBL" id="EEF23638.1"/>
    </source>
</evidence>
<dbReference type="Proteomes" id="UP000008311">
    <property type="component" value="Unassembled WGS sequence"/>
</dbReference>
<accession>B9TKH6</accession>
<gene>
    <name evidence="2" type="ORF">RCOM_1781620</name>
</gene>
<feature type="non-terminal residue" evidence="2">
    <location>
        <position position="175"/>
    </location>
</feature>
<reference evidence="3" key="1">
    <citation type="journal article" date="2010" name="Nat. Biotechnol.">
        <title>Draft genome sequence of the oilseed species Ricinus communis.</title>
        <authorList>
            <person name="Chan A.P."/>
            <person name="Crabtree J."/>
            <person name="Zhao Q."/>
            <person name="Lorenzi H."/>
            <person name="Orvis J."/>
            <person name="Puiu D."/>
            <person name="Melake-Berhan A."/>
            <person name="Jones K.M."/>
            <person name="Redman J."/>
            <person name="Chen G."/>
            <person name="Cahoon E.B."/>
            <person name="Gedil M."/>
            <person name="Stanke M."/>
            <person name="Haas B.J."/>
            <person name="Wortman J.R."/>
            <person name="Fraser-Liggett C.M."/>
            <person name="Ravel J."/>
            <person name="Rabinowicz P.D."/>
        </authorList>
    </citation>
    <scope>NUCLEOTIDE SEQUENCE [LARGE SCALE GENOMIC DNA]</scope>
    <source>
        <strain evidence="3">cv. Hale</strain>
    </source>
</reference>
<name>B9TKH6_RICCO</name>
<keyword evidence="3" id="KW-1185">Reference proteome</keyword>